<proteinExistence type="predicted"/>
<dbReference type="AlphaFoldDB" id="A0A8S2UDR8"/>
<organism evidence="1 2">
    <name type="scientific">Rotaria magnacalcarata</name>
    <dbReference type="NCBI Taxonomy" id="392030"/>
    <lineage>
        <taxon>Eukaryota</taxon>
        <taxon>Metazoa</taxon>
        <taxon>Spiralia</taxon>
        <taxon>Gnathifera</taxon>
        <taxon>Rotifera</taxon>
        <taxon>Eurotatoria</taxon>
        <taxon>Bdelloidea</taxon>
        <taxon>Philodinida</taxon>
        <taxon>Philodinidae</taxon>
        <taxon>Rotaria</taxon>
    </lineage>
</organism>
<protein>
    <submittedName>
        <fullName evidence="1">Uncharacterized protein</fullName>
    </submittedName>
</protein>
<sequence>MNFSLFTGNEKLFPSFDIPSGERYGIITKETLHPITLVIHADGAALVRSTKSALWPCFSAIVELPPPVREYQSNILTLGLWVSTIKPNVN</sequence>
<dbReference type="Proteomes" id="UP000676336">
    <property type="component" value="Unassembled WGS sequence"/>
</dbReference>
<evidence type="ECO:0000313" key="2">
    <source>
        <dbReference type="Proteomes" id="UP000676336"/>
    </source>
</evidence>
<comment type="caution">
    <text evidence="1">The sequence shown here is derived from an EMBL/GenBank/DDBJ whole genome shotgun (WGS) entry which is preliminary data.</text>
</comment>
<dbReference type="EMBL" id="CAJOBI010044086">
    <property type="protein sequence ID" value="CAF4338659.1"/>
    <property type="molecule type" value="Genomic_DNA"/>
</dbReference>
<reference evidence="1" key="1">
    <citation type="submission" date="2021-02" db="EMBL/GenBank/DDBJ databases">
        <authorList>
            <person name="Nowell W R."/>
        </authorList>
    </citation>
    <scope>NUCLEOTIDE SEQUENCE</scope>
</reference>
<gene>
    <name evidence="1" type="ORF">SMN809_LOCUS27700</name>
</gene>
<accession>A0A8S2UDR8</accession>
<evidence type="ECO:0000313" key="1">
    <source>
        <dbReference type="EMBL" id="CAF4338659.1"/>
    </source>
</evidence>
<feature type="non-terminal residue" evidence="1">
    <location>
        <position position="90"/>
    </location>
</feature>
<name>A0A8S2UDR8_9BILA</name>